<name>A0AAD9QD14_ACRCE</name>
<reference evidence="1" key="1">
    <citation type="journal article" date="2023" name="G3 (Bethesda)">
        <title>Whole genome assembly and annotation of the endangered Caribbean coral Acropora cervicornis.</title>
        <authorList>
            <person name="Selwyn J.D."/>
            <person name="Vollmer S.V."/>
        </authorList>
    </citation>
    <scope>NUCLEOTIDE SEQUENCE</scope>
    <source>
        <strain evidence="1">K2</strain>
    </source>
</reference>
<comment type="caution">
    <text evidence="1">The sequence shown here is derived from an EMBL/GenBank/DDBJ whole genome shotgun (WGS) entry which is preliminary data.</text>
</comment>
<accession>A0AAD9QD14</accession>
<evidence type="ECO:0000313" key="2">
    <source>
        <dbReference type="Proteomes" id="UP001249851"/>
    </source>
</evidence>
<dbReference type="Proteomes" id="UP001249851">
    <property type="component" value="Unassembled WGS sequence"/>
</dbReference>
<keyword evidence="2" id="KW-1185">Reference proteome</keyword>
<evidence type="ECO:0000313" key="1">
    <source>
        <dbReference type="EMBL" id="KAK2559043.1"/>
    </source>
</evidence>
<gene>
    <name evidence="1" type="ORF">P5673_018681</name>
</gene>
<protein>
    <submittedName>
        <fullName evidence="1">Uncharacterized protein</fullName>
    </submittedName>
</protein>
<organism evidence="1 2">
    <name type="scientific">Acropora cervicornis</name>
    <name type="common">Staghorn coral</name>
    <dbReference type="NCBI Taxonomy" id="6130"/>
    <lineage>
        <taxon>Eukaryota</taxon>
        <taxon>Metazoa</taxon>
        <taxon>Cnidaria</taxon>
        <taxon>Anthozoa</taxon>
        <taxon>Hexacorallia</taxon>
        <taxon>Scleractinia</taxon>
        <taxon>Astrocoeniina</taxon>
        <taxon>Acroporidae</taxon>
        <taxon>Acropora</taxon>
    </lineage>
</organism>
<reference evidence="1" key="2">
    <citation type="journal article" date="2023" name="Science">
        <title>Genomic signatures of disease resistance in endangered staghorn corals.</title>
        <authorList>
            <person name="Vollmer S.V."/>
            <person name="Selwyn J.D."/>
            <person name="Despard B.A."/>
            <person name="Roesel C.L."/>
        </authorList>
    </citation>
    <scope>NUCLEOTIDE SEQUENCE</scope>
    <source>
        <strain evidence="1">K2</strain>
    </source>
</reference>
<sequence length="109" mass="11715">MAANKETVCSFQEIVGGHCGFQTKDRSKSVEVLPLLQCKRNIGAHKSALALTGRLCSLRLEMSRSSTSVLATESHLALAGDGPHLNVPFLTFFHVTAPNPGNGRRLKEG</sequence>
<proteinExistence type="predicted"/>
<dbReference type="EMBL" id="JARQWQ010000042">
    <property type="protein sequence ID" value="KAK2559043.1"/>
    <property type="molecule type" value="Genomic_DNA"/>
</dbReference>
<dbReference type="AlphaFoldDB" id="A0AAD9QD14"/>